<accession>A0ABS6JW13</accession>
<evidence type="ECO:0000313" key="3">
    <source>
        <dbReference type="Proteomes" id="UP000790580"/>
    </source>
</evidence>
<gene>
    <name evidence="2" type="ORF">KS407_15325</name>
</gene>
<keyword evidence="1" id="KW-0472">Membrane</keyword>
<dbReference type="RefSeq" id="WP_176371308.1">
    <property type="nucleotide sequence ID" value="NZ_JAHQCR010000061.1"/>
</dbReference>
<feature type="transmembrane region" description="Helical" evidence="1">
    <location>
        <begin position="18"/>
        <end position="38"/>
    </location>
</feature>
<evidence type="ECO:0000313" key="2">
    <source>
        <dbReference type="EMBL" id="MBU9722786.1"/>
    </source>
</evidence>
<keyword evidence="1" id="KW-1133">Transmembrane helix</keyword>
<sequence>MGLFIQLVTPDYPIRDTIIIATVFFLCFLGAYTFGFFAKKKHDEDADDDE</sequence>
<name>A0ABS6JW13_9BACI</name>
<comment type="caution">
    <text evidence="2">The sequence shown here is derived from an EMBL/GenBank/DDBJ whole genome shotgun (WGS) entry which is preliminary data.</text>
</comment>
<protein>
    <submittedName>
        <fullName evidence="2">Uncharacterized protein</fullName>
    </submittedName>
</protein>
<evidence type="ECO:0000256" key="1">
    <source>
        <dbReference type="SAM" id="Phobius"/>
    </source>
</evidence>
<keyword evidence="1" id="KW-0812">Transmembrane</keyword>
<keyword evidence="3" id="KW-1185">Reference proteome</keyword>
<reference evidence="2 3" key="1">
    <citation type="submission" date="2021-06" db="EMBL/GenBank/DDBJ databases">
        <title>Bacillus sp. RD4P76, an endophyte from a halophyte.</title>
        <authorList>
            <person name="Sun J.-Q."/>
        </authorList>
    </citation>
    <scope>NUCLEOTIDE SEQUENCE [LARGE SCALE GENOMIC DNA]</scope>
    <source>
        <strain evidence="2 3">JCM 17098</strain>
    </source>
</reference>
<dbReference type="Proteomes" id="UP000790580">
    <property type="component" value="Unassembled WGS sequence"/>
</dbReference>
<proteinExistence type="predicted"/>
<dbReference type="EMBL" id="JAHQCR010000061">
    <property type="protein sequence ID" value="MBU9722786.1"/>
    <property type="molecule type" value="Genomic_DNA"/>
</dbReference>
<organism evidence="2 3">
    <name type="scientific">Evansella alkalicola</name>
    <dbReference type="NCBI Taxonomy" id="745819"/>
    <lineage>
        <taxon>Bacteria</taxon>
        <taxon>Bacillati</taxon>
        <taxon>Bacillota</taxon>
        <taxon>Bacilli</taxon>
        <taxon>Bacillales</taxon>
        <taxon>Bacillaceae</taxon>
        <taxon>Evansella</taxon>
    </lineage>
</organism>